<dbReference type="OrthoDB" id="6628715at2"/>
<sequence length="224" mass="24337">MNKLLIAGAMSLAFLTGCAGKANSHKVQAANGSTLDVATIFTPVDMNNNHYADLKLREVSPAHSGTGMGLAILSVALGGGINTSSFDKDNYKGSSVDSMPEPTSRYLGPKAESQIKTWLEKNGNGYAYKQPLFIAAAQWSLVYTDMSASNSNYDLTYRVKFYKRPEGGNMLSAYVVSECSPTRATAPLSDWKANNYAKVAQETQKMMDACLLELENQLPRLLKK</sequence>
<dbReference type="PROSITE" id="PS51257">
    <property type="entry name" value="PROKAR_LIPOPROTEIN"/>
    <property type="match status" value="1"/>
</dbReference>
<dbReference type="RefSeq" id="WP_012017506.1">
    <property type="nucleotide sequence ID" value="NC_009436.1"/>
</dbReference>
<dbReference type="KEGG" id="ent:Ent638_2116"/>
<dbReference type="AlphaFoldDB" id="A0A9J9GGY3"/>
<name>A0A9J9GGY3_ENT38</name>
<accession>A0A9J9GGY3</accession>
<proteinExistence type="predicted"/>
<reference evidence="2" key="1">
    <citation type="journal article" date="2010" name="PLoS Genet.">
        <title>Genome sequence of the plant growth promoting endophytic bacterium Enterobacter sp. 638.</title>
        <authorList>
            <person name="Taghavi S."/>
            <person name="van der Lelie D."/>
            <person name="Hoffman A."/>
            <person name="Zhang Y.B."/>
            <person name="Walla M.D."/>
            <person name="Vangronsveld J."/>
            <person name="Newman L."/>
            <person name="Monchy S."/>
        </authorList>
    </citation>
    <scope>NUCLEOTIDE SEQUENCE [LARGE SCALE GENOMIC DNA]</scope>
    <source>
        <strain evidence="2">638</strain>
    </source>
</reference>
<organism evidence="1 2">
    <name type="scientific">Enterobacter sp. (strain 638)</name>
    <dbReference type="NCBI Taxonomy" id="399742"/>
    <lineage>
        <taxon>Bacteria</taxon>
        <taxon>Pseudomonadati</taxon>
        <taxon>Pseudomonadota</taxon>
        <taxon>Gammaproteobacteria</taxon>
        <taxon>Enterobacterales</taxon>
        <taxon>Enterobacteriaceae</taxon>
        <taxon>Enterobacter</taxon>
    </lineage>
</organism>
<dbReference type="Proteomes" id="UP000000230">
    <property type="component" value="Chromosome"/>
</dbReference>
<protein>
    <recommendedName>
        <fullName evidence="3">Lipoprotein</fullName>
    </recommendedName>
</protein>
<evidence type="ECO:0008006" key="3">
    <source>
        <dbReference type="Google" id="ProtNLM"/>
    </source>
</evidence>
<evidence type="ECO:0000313" key="2">
    <source>
        <dbReference type="Proteomes" id="UP000000230"/>
    </source>
</evidence>
<evidence type="ECO:0000313" key="1">
    <source>
        <dbReference type="EMBL" id="ABP60791.1"/>
    </source>
</evidence>
<dbReference type="EMBL" id="CP000653">
    <property type="protein sequence ID" value="ABP60791.1"/>
    <property type="molecule type" value="Genomic_DNA"/>
</dbReference>
<keyword evidence="2" id="KW-1185">Reference proteome</keyword>
<gene>
    <name evidence="1" type="ordered locus">Ent638_2116</name>
</gene>